<sequence>MVDDLCLQNLLSSVVNEKFYSHCRLCLREICDKFVRFDDNLPIDEDNMLFKSLSDVLNKLFGDEISQEISGIDGVCIDCADQAIQAFKFIEKCNNATKLLHSVFDNVSAALNVDIETSIKQNMFVIVGSAESKIILVKNEAEKTQKEMVQKVKICLECNKLFDDIIQFKMHNLTYHSLFTCEKCLETFEHEMEQIDHNESIQMYSCDHCNDYYCTEDSLKKHKLNLHSTHICKICGKSIKGLQKLKNHEKKHSVKSTCEKCGKSYATKSSYLKHIELCLEDKLVKHPIRSNLVRNYVCKLCGKGYSTPSGLRVHERFVHGNAKPHVCEYCNKKFTAPSYLKVHMVKHTGAKNYACDLCNGKFGSKEALLYHTRRHTGERPYSCHLCDQRFVNASARAEHIKFKHVGPTLMCEVCPRKFVTPTFLRLHMQKHHDPTSKLFAPRTIMPANIPGGDNMRIRLNQNQDDHIIA</sequence>
<accession>A0ACC1CGD3</accession>
<name>A0ACC1CGD3_9NEOP</name>
<dbReference type="EMBL" id="CM034413">
    <property type="protein sequence ID" value="KAJ0170640.1"/>
    <property type="molecule type" value="Genomic_DNA"/>
</dbReference>
<reference evidence="1 2" key="1">
    <citation type="journal article" date="2021" name="Front. Genet.">
        <title>Chromosome-Level Genome Assembly Reveals Significant Gene Expansion in the Toll and IMD Signaling Pathways of Dendrolimus kikuchii.</title>
        <authorList>
            <person name="Zhou J."/>
            <person name="Wu P."/>
            <person name="Xiong Z."/>
            <person name="Liu N."/>
            <person name="Zhao N."/>
            <person name="Ji M."/>
            <person name="Qiu Y."/>
            <person name="Yang B."/>
        </authorList>
    </citation>
    <scope>NUCLEOTIDE SEQUENCE [LARGE SCALE GENOMIC DNA]</scope>
    <source>
        <strain evidence="1">Ann1</strain>
    </source>
</reference>
<keyword evidence="2" id="KW-1185">Reference proteome</keyword>
<evidence type="ECO:0000313" key="1">
    <source>
        <dbReference type="EMBL" id="KAJ0170640.1"/>
    </source>
</evidence>
<protein>
    <submittedName>
        <fullName evidence="1">Uncharacterized protein</fullName>
    </submittedName>
</protein>
<comment type="caution">
    <text evidence="1">The sequence shown here is derived from an EMBL/GenBank/DDBJ whole genome shotgun (WGS) entry which is preliminary data.</text>
</comment>
<organism evidence="1 2">
    <name type="scientific">Dendrolimus kikuchii</name>
    <dbReference type="NCBI Taxonomy" id="765133"/>
    <lineage>
        <taxon>Eukaryota</taxon>
        <taxon>Metazoa</taxon>
        <taxon>Ecdysozoa</taxon>
        <taxon>Arthropoda</taxon>
        <taxon>Hexapoda</taxon>
        <taxon>Insecta</taxon>
        <taxon>Pterygota</taxon>
        <taxon>Neoptera</taxon>
        <taxon>Endopterygota</taxon>
        <taxon>Lepidoptera</taxon>
        <taxon>Glossata</taxon>
        <taxon>Ditrysia</taxon>
        <taxon>Bombycoidea</taxon>
        <taxon>Lasiocampidae</taxon>
        <taxon>Dendrolimus</taxon>
    </lineage>
</organism>
<dbReference type="Proteomes" id="UP000824533">
    <property type="component" value="Linkage Group LG27"/>
</dbReference>
<gene>
    <name evidence="1" type="ORF">K1T71_014011</name>
</gene>
<evidence type="ECO:0000313" key="2">
    <source>
        <dbReference type="Proteomes" id="UP000824533"/>
    </source>
</evidence>
<proteinExistence type="predicted"/>